<dbReference type="Proteomes" id="UP001454086">
    <property type="component" value="Unassembled WGS sequence"/>
</dbReference>
<name>A0ABV1D7C8_9FIRM</name>
<dbReference type="Pfam" id="PF00512">
    <property type="entry name" value="HisKA"/>
    <property type="match status" value="1"/>
</dbReference>
<evidence type="ECO:0000256" key="2">
    <source>
        <dbReference type="ARBA" id="ARBA00004651"/>
    </source>
</evidence>
<dbReference type="InterPro" id="IPR036097">
    <property type="entry name" value="HisK_dim/P_sf"/>
</dbReference>
<keyword evidence="12" id="KW-0902">Two-component regulatory system</keyword>
<dbReference type="SMART" id="SM00304">
    <property type="entry name" value="HAMP"/>
    <property type="match status" value="1"/>
</dbReference>
<keyword evidence="10" id="KW-0067">ATP-binding</keyword>
<gene>
    <name evidence="17" type="ORF">WMQ36_15110</name>
</gene>
<dbReference type="Gene3D" id="3.30.565.10">
    <property type="entry name" value="Histidine kinase-like ATPase, C-terminal domain"/>
    <property type="match status" value="1"/>
</dbReference>
<feature type="domain" description="HAMP" evidence="16">
    <location>
        <begin position="186"/>
        <end position="238"/>
    </location>
</feature>
<keyword evidence="6" id="KW-0808">Transferase</keyword>
<evidence type="ECO:0000256" key="1">
    <source>
        <dbReference type="ARBA" id="ARBA00000085"/>
    </source>
</evidence>
<dbReference type="GO" id="GO:0016301">
    <property type="term" value="F:kinase activity"/>
    <property type="evidence" value="ECO:0007669"/>
    <property type="project" value="UniProtKB-KW"/>
</dbReference>
<evidence type="ECO:0000256" key="11">
    <source>
        <dbReference type="ARBA" id="ARBA00022989"/>
    </source>
</evidence>
<evidence type="ECO:0000313" key="18">
    <source>
        <dbReference type="Proteomes" id="UP001454086"/>
    </source>
</evidence>
<keyword evidence="9 17" id="KW-0418">Kinase</keyword>
<evidence type="ECO:0000256" key="10">
    <source>
        <dbReference type="ARBA" id="ARBA00022840"/>
    </source>
</evidence>
<dbReference type="CDD" id="cd00082">
    <property type="entry name" value="HisKA"/>
    <property type="match status" value="1"/>
</dbReference>
<dbReference type="SMART" id="SM00388">
    <property type="entry name" value="HisKA"/>
    <property type="match status" value="1"/>
</dbReference>
<dbReference type="SUPFAM" id="SSF158472">
    <property type="entry name" value="HAMP domain-like"/>
    <property type="match status" value="1"/>
</dbReference>
<dbReference type="SMART" id="SM00387">
    <property type="entry name" value="HATPase_c"/>
    <property type="match status" value="1"/>
</dbReference>
<proteinExistence type="predicted"/>
<dbReference type="PANTHER" id="PTHR45528">
    <property type="entry name" value="SENSOR HISTIDINE KINASE CPXA"/>
    <property type="match status" value="1"/>
</dbReference>
<feature type="transmembrane region" description="Helical" evidence="14">
    <location>
        <begin position="165"/>
        <end position="185"/>
    </location>
</feature>
<evidence type="ECO:0000256" key="8">
    <source>
        <dbReference type="ARBA" id="ARBA00022741"/>
    </source>
</evidence>
<dbReference type="SUPFAM" id="SSF47384">
    <property type="entry name" value="Homodimeric domain of signal transducing histidine kinase"/>
    <property type="match status" value="1"/>
</dbReference>
<feature type="domain" description="Histidine kinase" evidence="15">
    <location>
        <begin position="253"/>
        <end position="458"/>
    </location>
</feature>
<dbReference type="SUPFAM" id="SSF55874">
    <property type="entry name" value="ATPase domain of HSP90 chaperone/DNA topoisomerase II/histidine kinase"/>
    <property type="match status" value="1"/>
</dbReference>
<evidence type="ECO:0000256" key="13">
    <source>
        <dbReference type="ARBA" id="ARBA00023136"/>
    </source>
</evidence>
<keyword evidence="18" id="KW-1185">Reference proteome</keyword>
<dbReference type="InterPro" id="IPR003661">
    <property type="entry name" value="HisK_dim/P_dom"/>
</dbReference>
<dbReference type="EMBL" id="JBBMFM010000057">
    <property type="protein sequence ID" value="MEQ2426304.1"/>
    <property type="molecule type" value="Genomic_DNA"/>
</dbReference>
<evidence type="ECO:0000256" key="6">
    <source>
        <dbReference type="ARBA" id="ARBA00022679"/>
    </source>
</evidence>
<evidence type="ECO:0000256" key="7">
    <source>
        <dbReference type="ARBA" id="ARBA00022692"/>
    </source>
</evidence>
<keyword evidence="11 14" id="KW-1133">Transmembrane helix</keyword>
<protein>
    <recommendedName>
        <fullName evidence="3">histidine kinase</fullName>
        <ecNumber evidence="3">2.7.13.3</ecNumber>
    </recommendedName>
</protein>
<dbReference type="PROSITE" id="PS50885">
    <property type="entry name" value="HAMP"/>
    <property type="match status" value="1"/>
</dbReference>
<dbReference type="PANTHER" id="PTHR45528:SF1">
    <property type="entry name" value="SENSOR HISTIDINE KINASE CPXA"/>
    <property type="match status" value="1"/>
</dbReference>
<comment type="catalytic activity">
    <reaction evidence="1">
        <text>ATP + protein L-histidine = ADP + protein N-phospho-L-histidine.</text>
        <dbReference type="EC" id="2.7.13.3"/>
    </reaction>
</comment>
<comment type="caution">
    <text evidence="17">The sequence shown here is derived from an EMBL/GenBank/DDBJ whole genome shotgun (WGS) entry which is preliminary data.</text>
</comment>
<organism evidence="17 18">
    <name type="scientific">Enterocloster hominis</name>
    <name type="common">ex Hitch et al. 2024</name>
    <dbReference type="NCBI Taxonomy" id="1917870"/>
    <lineage>
        <taxon>Bacteria</taxon>
        <taxon>Bacillati</taxon>
        <taxon>Bacillota</taxon>
        <taxon>Clostridia</taxon>
        <taxon>Lachnospirales</taxon>
        <taxon>Lachnospiraceae</taxon>
        <taxon>Enterocloster</taxon>
    </lineage>
</organism>
<keyword evidence="7 14" id="KW-0812">Transmembrane</keyword>
<dbReference type="RefSeq" id="WP_008722112.1">
    <property type="nucleotide sequence ID" value="NZ_JBBMFM010000057.1"/>
</dbReference>
<dbReference type="InterPro" id="IPR003660">
    <property type="entry name" value="HAMP_dom"/>
</dbReference>
<dbReference type="EC" id="2.7.13.3" evidence="3"/>
<dbReference type="InterPro" id="IPR036890">
    <property type="entry name" value="HATPase_C_sf"/>
</dbReference>
<dbReference type="Pfam" id="PF02518">
    <property type="entry name" value="HATPase_c"/>
    <property type="match status" value="1"/>
</dbReference>
<evidence type="ECO:0000256" key="3">
    <source>
        <dbReference type="ARBA" id="ARBA00012438"/>
    </source>
</evidence>
<keyword evidence="13 14" id="KW-0472">Membrane</keyword>
<comment type="subcellular location">
    <subcellularLocation>
        <location evidence="2">Cell membrane</location>
        <topology evidence="2">Multi-pass membrane protein</topology>
    </subcellularLocation>
</comment>
<sequence>MNKLWKKFIYGTALIMAFTLILSLAVNSKIVGKYYLRSQKHYIQDIGSQLITLLESGTTPETAIRILEEQEKVLIVYSGNTSDSEALSNELREQFRQKGLGFQKFWLWEQDYQDAVEHGMKLRLYQQEKLKYGILAEYMFTDKGMFVIAAVVPNTEETVGILNQFLIILLSISSVVVVALMYILVRHITNPLKEMEEFSRRISGQDYGSRLVIRTNDELETVAGSMNRMSQSIKEYQDMLLGKNRQMEALLDNVAHDLKTPISLIGTYASGIQDGLDDGTFLDTIIRQNAKMARLTEQLLGVSRIGQKEYPEETIALDRLLQEQVEEQRISAVQRKLELSASIEPNQHIRGNAELISTIFSNLLSNAIKYASESGPGIEIRLYGNDAGCHFTISNQMQAENLDLDRIWEPFYVGESSRNQNLSGTGLGLPIVKKIAEQCGYGINCAAEDGRIKFTVIF</sequence>
<dbReference type="Gene3D" id="1.10.287.130">
    <property type="match status" value="1"/>
</dbReference>
<evidence type="ECO:0000256" key="14">
    <source>
        <dbReference type="SAM" id="Phobius"/>
    </source>
</evidence>
<dbReference type="InterPro" id="IPR050398">
    <property type="entry name" value="HssS/ArlS-like"/>
</dbReference>
<dbReference type="InterPro" id="IPR003594">
    <property type="entry name" value="HATPase_dom"/>
</dbReference>
<evidence type="ECO:0000256" key="9">
    <source>
        <dbReference type="ARBA" id="ARBA00022777"/>
    </source>
</evidence>
<dbReference type="PROSITE" id="PS50109">
    <property type="entry name" value="HIS_KIN"/>
    <property type="match status" value="1"/>
</dbReference>
<dbReference type="InterPro" id="IPR005467">
    <property type="entry name" value="His_kinase_dom"/>
</dbReference>
<dbReference type="Gene3D" id="6.10.340.10">
    <property type="match status" value="1"/>
</dbReference>
<dbReference type="Pfam" id="PF00672">
    <property type="entry name" value="HAMP"/>
    <property type="match status" value="1"/>
</dbReference>
<accession>A0ABV1D7C8</accession>
<evidence type="ECO:0000313" key="17">
    <source>
        <dbReference type="EMBL" id="MEQ2426304.1"/>
    </source>
</evidence>
<keyword evidence="8" id="KW-0547">Nucleotide-binding</keyword>
<keyword evidence="5" id="KW-0597">Phosphoprotein</keyword>
<evidence type="ECO:0000259" key="16">
    <source>
        <dbReference type="PROSITE" id="PS50885"/>
    </source>
</evidence>
<evidence type="ECO:0000256" key="12">
    <source>
        <dbReference type="ARBA" id="ARBA00023012"/>
    </source>
</evidence>
<evidence type="ECO:0000256" key="5">
    <source>
        <dbReference type="ARBA" id="ARBA00022553"/>
    </source>
</evidence>
<evidence type="ECO:0000259" key="15">
    <source>
        <dbReference type="PROSITE" id="PS50109"/>
    </source>
</evidence>
<dbReference type="CDD" id="cd06225">
    <property type="entry name" value="HAMP"/>
    <property type="match status" value="1"/>
</dbReference>
<reference evidence="17 18" key="1">
    <citation type="submission" date="2024-03" db="EMBL/GenBank/DDBJ databases">
        <title>Human intestinal bacterial collection.</title>
        <authorList>
            <person name="Pauvert C."/>
            <person name="Hitch T.C.A."/>
            <person name="Clavel T."/>
        </authorList>
    </citation>
    <scope>NUCLEOTIDE SEQUENCE [LARGE SCALE GENOMIC DNA]</scope>
    <source>
        <strain evidence="17 18">CLA-SR-H021</strain>
    </source>
</reference>
<keyword evidence="4" id="KW-1003">Cell membrane</keyword>
<evidence type="ECO:0000256" key="4">
    <source>
        <dbReference type="ARBA" id="ARBA00022475"/>
    </source>
</evidence>